<gene>
    <name evidence="2" type="ORF">g.56732</name>
</gene>
<evidence type="ECO:0000256" key="1">
    <source>
        <dbReference type="SAM" id="MobiDB-lite"/>
    </source>
</evidence>
<proteinExistence type="predicted"/>
<dbReference type="AlphaFoldDB" id="A0A1B6JBC0"/>
<reference evidence="2" key="1">
    <citation type="submission" date="2015-11" db="EMBL/GenBank/DDBJ databases">
        <title>De novo transcriptome assembly of four potential Pierce s Disease insect vectors from Arizona vineyards.</title>
        <authorList>
            <person name="Tassone E.E."/>
        </authorList>
    </citation>
    <scope>NUCLEOTIDE SEQUENCE</scope>
</reference>
<sequence length="104" mass="11348">ALSVTKPTVNISNGFDVLAELRDSDLNSAHAFKNPSGKWIKHSNQSQKSMSEAGTSNHKSVNSHRYSRPSPRVKSFSLQTDAGAKPLLTKTKPKSSTERPISNK</sequence>
<feature type="non-terminal residue" evidence="2">
    <location>
        <position position="104"/>
    </location>
</feature>
<accession>A0A1B6JBC0</accession>
<protein>
    <submittedName>
        <fullName evidence="2">Uncharacterized protein</fullName>
    </submittedName>
</protein>
<feature type="non-terminal residue" evidence="2">
    <location>
        <position position="1"/>
    </location>
</feature>
<evidence type="ECO:0000313" key="2">
    <source>
        <dbReference type="EMBL" id="JAS96323.1"/>
    </source>
</evidence>
<organism evidence="2">
    <name type="scientific">Homalodisca liturata</name>
    <dbReference type="NCBI Taxonomy" id="320908"/>
    <lineage>
        <taxon>Eukaryota</taxon>
        <taxon>Metazoa</taxon>
        <taxon>Ecdysozoa</taxon>
        <taxon>Arthropoda</taxon>
        <taxon>Hexapoda</taxon>
        <taxon>Insecta</taxon>
        <taxon>Pterygota</taxon>
        <taxon>Neoptera</taxon>
        <taxon>Paraneoptera</taxon>
        <taxon>Hemiptera</taxon>
        <taxon>Auchenorrhyncha</taxon>
        <taxon>Membracoidea</taxon>
        <taxon>Cicadellidae</taxon>
        <taxon>Cicadellinae</taxon>
        <taxon>Proconiini</taxon>
        <taxon>Homalodisca</taxon>
    </lineage>
</organism>
<dbReference type="EMBL" id="GECU01011383">
    <property type="protein sequence ID" value="JAS96323.1"/>
    <property type="molecule type" value="Transcribed_RNA"/>
</dbReference>
<name>A0A1B6JBC0_9HEMI</name>
<feature type="compositionally biased region" description="Polar residues" evidence="1">
    <location>
        <begin position="42"/>
        <end position="60"/>
    </location>
</feature>
<feature type="region of interest" description="Disordered" evidence="1">
    <location>
        <begin position="28"/>
        <end position="104"/>
    </location>
</feature>